<dbReference type="GO" id="GO:0005524">
    <property type="term" value="F:ATP binding"/>
    <property type="evidence" value="ECO:0007669"/>
    <property type="project" value="UniProtKB-KW"/>
</dbReference>
<protein>
    <submittedName>
        <fullName evidence="1">Multidrug ABC transporter ATP-binding protein</fullName>
    </submittedName>
</protein>
<organism evidence="1 2">
    <name type="scientific">[Eubacterium] siraeum</name>
    <dbReference type="NCBI Taxonomy" id="39492"/>
    <lineage>
        <taxon>Bacteria</taxon>
        <taxon>Bacillati</taxon>
        <taxon>Bacillota</taxon>
        <taxon>Clostridia</taxon>
        <taxon>Eubacteriales</taxon>
        <taxon>Oscillospiraceae</taxon>
        <taxon>Oscillospiraceae incertae sedis</taxon>
    </lineage>
</organism>
<sequence length="111" mass="12382">ANDKIVILATHIVTDIAFIAKNVVLIDGGKMISCASQSELCNEIYGKVWEVLTDYETGMELMRTKRVSNVISEDDRFNVRVVSDEKPHPDAVNVQPALEDVCIYHFGEIGE</sequence>
<name>A0AAW6CWI4_9FIRM</name>
<dbReference type="EMBL" id="JAQLXW010000002">
    <property type="protein sequence ID" value="MDB8002754.1"/>
    <property type="molecule type" value="Genomic_DNA"/>
</dbReference>
<gene>
    <name evidence="1" type="ORF">PNE09_01600</name>
</gene>
<proteinExistence type="predicted"/>
<evidence type="ECO:0000313" key="1">
    <source>
        <dbReference type="EMBL" id="MDB8002754.1"/>
    </source>
</evidence>
<keyword evidence="1" id="KW-0067">ATP-binding</keyword>
<feature type="non-terminal residue" evidence="1">
    <location>
        <position position="1"/>
    </location>
</feature>
<reference evidence="1" key="1">
    <citation type="submission" date="2023-01" db="EMBL/GenBank/DDBJ databases">
        <title>Human gut microbiome strain richness.</title>
        <authorList>
            <person name="Chen-Liaw A."/>
        </authorList>
    </citation>
    <scope>NUCLEOTIDE SEQUENCE</scope>
    <source>
        <strain evidence="1">1001283st1_G1_1001283B150217_161031</strain>
    </source>
</reference>
<keyword evidence="1" id="KW-0547">Nucleotide-binding</keyword>
<comment type="caution">
    <text evidence="1">The sequence shown here is derived from an EMBL/GenBank/DDBJ whole genome shotgun (WGS) entry which is preliminary data.</text>
</comment>
<dbReference type="Proteomes" id="UP001210809">
    <property type="component" value="Unassembled WGS sequence"/>
</dbReference>
<accession>A0AAW6CWI4</accession>
<dbReference type="AlphaFoldDB" id="A0AAW6CWI4"/>
<evidence type="ECO:0000313" key="2">
    <source>
        <dbReference type="Proteomes" id="UP001210809"/>
    </source>
</evidence>